<evidence type="ECO:0000313" key="2">
    <source>
        <dbReference type="EMBL" id="KAL2049084.1"/>
    </source>
</evidence>
<gene>
    <name evidence="2" type="ORF">ABVK25_010680</name>
</gene>
<keyword evidence="3" id="KW-1185">Reference proteome</keyword>
<evidence type="ECO:0000256" key="1">
    <source>
        <dbReference type="SAM" id="SignalP"/>
    </source>
</evidence>
<proteinExistence type="predicted"/>
<organism evidence="2 3">
    <name type="scientific">Lepraria finkii</name>
    <dbReference type="NCBI Taxonomy" id="1340010"/>
    <lineage>
        <taxon>Eukaryota</taxon>
        <taxon>Fungi</taxon>
        <taxon>Dikarya</taxon>
        <taxon>Ascomycota</taxon>
        <taxon>Pezizomycotina</taxon>
        <taxon>Lecanoromycetes</taxon>
        <taxon>OSLEUM clade</taxon>
        <taxon>Lecanoromycetidae</taxon>
        <taxon>Lecanorales</taxon>
        <taxon>Lecanorineae</taxon>
        <taxon>Stereocaulaceae</taxon>
        <taxon>Lepraria</taxon>
    </lineage>
</organism>
<protein>
    <submittedName>
        <fullName evidence="2">Uncharacterized protein</fullName>
    </submittedName>
</protein>
<dbReference type="Proteomes" id="UP001590951">
    <property type="component" value="Unassembled WGS sequence"/>
</dbReference>
<reference evidence="2 3" key="1">
    <citation type="submission" date="2024-09" db="EMBL/GenBank/DDBJ databases">
        <title>Rethinking Asexuality: The Enigmatic Case of Functional Sexual Genes in Lepraria (Stereocaulaceae).</title>
        <authorList>
            <person name="Doellman M."/>
            <person name="Sun Y."/>
            <person name="Barcenas-Pena A."/>
            <person name="Lumbsch H.T."/>
            <person name="Grewe F."/>
        </authorList>
    </citation>
    <scope>NUCLEOTIDE SEQUENCE [LARGE SCALE GENOMIC DNA]</scope>
    <source>
        <strain evidence="2 3">Grewe 0041</strain>
    </source>
</reference>
<feature type="signal peptide" evidence="1">
    <location>
        <begin position="1"/>
        <end position="26"/>
    </location>
</feature>
<accession>A0ABR4AWR4</accession>
<feature type="chain" id="PRO_5045952237" evidence="1">
    <location>
        <begin position="27"/>
        <end position="111"/>
    </location>
</feature>
<dbReference type="EMBL" id="JBHFEH010000072">
    <property type="protein sequence ID" value="KAL2049084.1"/>
    <property type="molecule type" value="Genomic_DNA"/>
</dbReference>
<keyword evidence="1" id="KW-0732">Signal</keyword>
<evidence type="ECO:0000313" key="3">
    <source>
        <dbReference type="Proteomes" id="UP001590951"/>
    </source>
</evidence>
<comment type="caution">
    <text evidence="2">The sequence shown here is derived from an EMBL/GenBank/DDBJ whole genome shotgun (WGS) entry which is preliminary data.</text>
</comment>
<sequence>MRFPIIHNFSILPFLLTLTALNTTSPLLTNSTNTPIHCRIPGTTISLDIENHPSQPFLPPIDMQTALILGMDDAYTRHKQETLENNRLEAVFGRVKVVVEGRWDRGRGVVF</sequence>
<name>A0ABR4AWR4_9LECA</name>